<keyword evidence="9" id="KW-0718">Serine biosynthesis</keyword>
<feature type="active site" description="Nucleophile" evidence="11">
    <location>
        <position position="124"/>
    </location>
</feature>
<dbReference type="NCBIfam" id="TIGR01488">
    <property type="entry name" value="HAD-SF-IB"/>
    <property type="match status" value="1"/>
</dbReference>
<keyword evidence="7" id="KW-0378">Hydrolase</keyword>
<evidence type="ECO:0000256" key="1">
    <source>
        <dbReference type="ARBA" id="ARBA00001946"/>
    </source>
</evidence>
<evidence type="ECO:0000256" key="3">
    <source>
        <dbReference type="ARBA" id="ARBA00009184"/>
    </source>
</evidence>
<evidence type="ECO:0000256" key="10">
    <source>
        <dbReference type="ARBA" id="ARBA00031693"/>
    </source>
</evidence>
<dbReference type="GO" id="GO:0005737">
    <property type="term" value="C:cytoplasm"/>
    <property type="evidence" value="ECO:0007669"/>
    <property type="project" value="TreeGrafter"/>
</dbReference>
<evidence type="ECO:0000256" key="9">
    <source>
        <dbReference type="ARBA" id="ARBA00023299"/>
    </source>
</evidence>
<evidence type="ECO:0000256" key="2">
    <source>
        <dbReference type="ARBA" id="ARBA00005135"/>
    </source>
</evidence>
<dbReference type="SFLD" id="SFLDG01129">
    <property type="entry name" value="C1.5:_HAD__Beta-PGM__Phosphata"/>
    <property type="match status" value="1"/>
</dbReference>
<dbReference type="PANTHER" id="PTHR43344:SF2">
    <property type="entry name" value="PHOSPHOSERINE PHOSPHATASE"/>
    <property type="match status" value="1"/>
</dbReference>
<feature type="active site" description="Proton donor" evidence="11">
    <location>
        <position position="126"/>
    </location>
</feature>
<comment type="pathway">
    <text evidence="2">Amino-acid biosynthesis; L-serine biosynthesis; L-serine from 3-phospho-D-glycerate: step 3/3.</text>
</comment>
<dbReference type="PANTHER" id="PTHR43344">
    <property type="entry name" value="PHOSPHOSERINE PHOSPHATASE"/>
    <property type="match status" value="1"/>
</dbReference>
<keyword evidence="6" id="KW-0479">Metal-binding</keyword>
<sequence>MYTPLMKKKKIVSSMLQLLETSSHQPEMSSFVITCISHEDVLNLEKRAEISKKINAVLSSDGYEVESEQQSSENAFDIYVENSNTISLKEFHLLLKEVIDSVKDADLIVQLNNKYRQKKLIVFDMDSTLIYQEVIELIAAYANVEDKVREITERAMNNELDFKQSLQERVKLLKGLKIDDLYDQIKSKLEITKGVPELCQALHNNGCKLAVLSGGFIPFAKFIKEQLNLDYAEANILETDSDGLLTGFTKGTVVDGQYKAETLLRLCKEFDIPVEASCMVGDGGNDLPAMNVAGFGVAWNAKPRVQELAPSKLNTKSMINLLHVFGYLEI</sequence>
<dbReference type="InterPro" id="IPR023214">
    <property type="entry name" value="HAD_sf"/>
</dbReference>
<comment type="similarity">
    <text evidence="3">Belongs to the HAD-like hydrolase superfamily. SerB family.</text>
</comment>
<dbReference type="UniPathway" id="UPA00135">
    <property type="reaction ID" value="UER00198"/>
</dbReference>
<dbReference type="AlphaFoldDB" id="A0A7H9AZA2"/>
<evidence type="ECO:0000313" key="13">
    <source>
        <dbReference type="Proteomes" id="UP000509704"/>
    </source>
</evidence>
<keyword evidence="5" id="KW-0028">Amino-acid biosynthesis</keyword>
<keyword evidence="13" id="KW-1185">Reference proteome</keyword>
<dbReference type="InterPro" id="IPR036412">
    <property type="entry name" value="HAD-like_sf"/>
</dbReference>
<dbReference type="SFLD" id="SFLDF00029">
    <property type="entry name" value="phosphoserine_phosphatase"/>
    <property type="match status" value="1"/>
</dbReference>
<dbReference type="InterPro" id="IPR004469">
    <property type="entry name" value="PSP"/>
</dbReference>
<evidence type="ECO:0000256" key="5">
    <source>
        <dbReference type="ARBA" id="ARBA00022605"/>
    </source>
</evidence>
<dbReference type="SUPFAM" id="SSF56784">
    <property type="entry name" value="HAD-like"/>
    <property type="match status" value="1"/>
</dbReference>
<dbReference type="EMBL" id="CP058605">
    <property type="protein sequence ID" value="QLG71029.1"/>
    <property type="molecule type" value="Genomic_DNA"/>
</dbReference>
<reference evidence="12 13" key="1">
    <citation type="submission" date="2020-07" db="EMBL/GenBank/DDBJ databases">
        <title>The yeast mating-type switching endonuclease HO is a domesticated member of an unorthodox homing genetic element family.</title>
        <authorList>
            <person name="Coughlan A.Y."/>
            <person name="Lombardi L."/>
            <person name="Braun-Galleani S."/>
            <person name="Martos A.R."/>
            <person name="Galeote V."/>
            <person name="Bigey F."/>
            <person name="Dequin S."/>
            <person name="Byrne K.P."/>
            <person name="Wolfe K.H."/>
        </authorList>
    </citation>
    <scope>NUCLEOTIDE SEQUENCE [LARGE SCALE GENOMIC DNA]</scope>
    <source>
        <strain evidence="12 13">NRRL Y-6702</strain>
    </source>
</reference>
<evidence type="ECO:0000256" key="7">
    <source>
        <dbReference type="ARBA" id="ARBA00022801"/>
    </source>
</evidence>
<comment type="cofactor">
    <cofactor evidence="1">
        <name>Mg(2+)</name>
        <dbReference type="ChEBI" id="CHEBI:18420"/>
    </cofactor>
</comment>
<dbReference type="SFLD" id="SFLDG01137">
    <property type="entry name" value="C1.6.1:_Phosphoserine_Phosphat"/>
    <property type="match status" value="1"/>
</dbReference>
<protein>
    <recommendedName>
        <fullName evidence="4">phosphoserine phosphatase</fullName>
        <ecNumber evidence="4">3.1.3.3</ecNumber>
    </recommendedName>
    <alternativeName>
        <fullName evidence="10">O-phosphoserine phosphohydrolase</fullName>
    </alternativeName>
</protein>
<evidence type="ECO:0000256" key="8">
    <source>
        <dbReference type="ARBA" id="ARBA00022842"/>
    </source>
</evidence>
<dbReference type="GO" id="GO:0000287">
    <property type="term" value="F:magnesium ion binding"/>
    <property type="evidence" value="ECO:0007669"/>
    <property type="project" value="TreeGrafter"/>
</dbReference>
<dbReference type="GeneID" id="59234690"/>
<dbReference type="GO" id="GO:0006564">
    <property type="term" value="P:L-serine biosynthetic process"/>
    <property type="evidence" value="ECO:0007669"/>
    <property type="project" value="UniProtKB-KW"/>
</dbReference>
<gene>
    <name evidence="12" type="ORF">HG535_0B00670</name>
</gene>
<dbReference type="SFLD" id="SFLDS00003">
    <property type="entry name" value="Haloacid_Dehalogenase"/>
    <property type="match status" value="1"/>
</dbReference>
<accession>A0A7H9AZA2</accession>
<dbReference type="CDD" id="cd07500">
    <property type="entry name" value="HAD_PSP"/>
    <property type="match status" value="1"/>
</dbReference>
<proteinExistence type="inferred from homology"/>
<evidence type="ECO:0000256" key="11">
    <source>
        <dbReference type="PIRSR" id="PIRSR604469-1"/>
    </source>
</evidence>
<dbReference type="Pfam" id="PF00702">
    <property type="entry name" value="Hydrolase"/>
    <property type="match status" value="1"/>
</dbReference>
<dbReference type="NCBIfam" id="TIGR00338">
    <property type="entry name" value="serB"/>
    <property type="match status" value="1"/>
</dbReference>
<evidence type="ECO:0000256" key="4">
    <source>
        <dbReference type="ARBA" id="ARBA00012640"/>
    </source>
</evidence>
<dbReference type="SFLD" id="SFLDG01136">
    <property type="entry name" value="C1.6:_Phosphoserine_Phosphatas"/>
    <property type="match status" value="1"/>
</dbReference>
<dbReference type="Proteomes" id="UP000509704">
    <property type="component" value="Chromosome 2"/>
</dbReference>
<dbReference type="OrthoDB" id="27226at2759"/>
<dbReference type="InterPro" id="IPR050582">
    <property type="entry name" value="HAD-like_SerB"/>
</dbReference>
<dbReference type="GO" id="GO:0036424">
    <property type="term" value="F:L-phosphoserine phosphatase activity"/>
    <property type="evidence" value="ECO:0007669"/>
    <property type="project" value="InterPro"/>
</dbReference>
<dbReference type="KEGG" id="zmk:HG535_0B00670"/>
<keyword evidence="8" id="KW-0460">Magnesium</keyword>
<dbReference type="Gene3D" id="3.40.50.1000">
    <property type="entry name" value="HAD superfamily/HAD-like"/>
    <property type="match status" value="1"/>
</dbReference>
<organism evidence="12 13">
    <name type="scientific">Zygotorulaspora mrakii</name>
    <name type="common">Zygosaccharomyces mrakii</name>
    <dbReference type="NCBI Taxonomy" id="42260"/>
    <lineage>
        <taxon>Eukaryota</taxon>
        <taxon>Fungi</taxon>
        <taxon>Dikarya</taxon>
        <taxon>Ascomycota</taxon>
        <taxon>Saccharomycotina</taxon>
        <taxon>Saccharomycetes</taxon>
        <taxon>Saccharomycetales</taxon>
        <taxon>Saccharomycetaceae</taxon>
        <taxon>Zygotorulaspora</taxon>
    </lineage>
</organism>
<dbReference type="EC" id="3.1.3.3" evidence="4"/>
<name>A0A7H9AZA2_ZYGMR</name>
<evidence type="ECO:0000256" key="6">
    <source>
        <dbReference type="ARBA" id="ARBA00022723"/>
    </source>
</evidence>
<dbReference type="RefSeq" id="XP_037142757.1">
    <property type="nucleotide sequence ID" value="XM_037286862.1"/>
</dbReference>
<evidence type="ECO:0000313" key="12">
    <source>
        <dbReference type="EMBL" id="QLG71029.1"/>
    </source>
</evidence>